<reference evidence="1 2" key="1">
    <citation type="journal article" date="2019" name="Nat. Ecol. Evol.">
        <title>Megaphylogeny resolves global patterns of mushroom evolution.</title>
        <authorList>
            <person name="Varga T."/>
            <person name="Krizsan K."/>
            <person name="Foldi C."/>
            <person name="Dima B."/>
            <person name="Sanchez-Garcia M."/>
            <person name="Sanchez-Ramirez S."/>
            <person name="Szollosi G.J."/>
            <person name="Szarkandi J.G."/>
            <person name="Papp V."/>
            <person name="Albert L."/>
            <person name="Andreopoulos W."/>
            <person name="Angelini C."/>
            <person name="Antonin V."/>
            <person name="Barry K.W."/>
            <person name="Bougher N.L."/>
            <person name="Buchanan P."/>
            <person name="Buyck B."/>
            <person name="Bense V."/>
            <person name="Catcheside P."/>
            <person name="Chovatia M."/>
            <person name="Cooper J."/>
            <person name="Damon W."/>
            <person name="Desjardin D."/>
            <person name="Finy P."/>
            <person name="Geml J."/>
            <person name="Haridas S."/>
            <person name="Hughes K."/>
            <person name="Justo A."/>
            <person name="Karasinski D."/>
            <person name="Kautmanova I."/>
            <person name="Kiss B."/>
            <person name="Kocsube S."/>
            <person name="Kotiranta H."/>
            <person name="LaButti K.M."/>
            <person name="Lechner B.E."/>
            <person name="Liimatainen K."/>
            <person name="Lipzen A."/>
            <person name="Lukacs Z."/>
            <person name="Mihaltcheva S."/>
            <person name="Morgado L.N."/>
            <person name="Niskanen T."/>
            <person name="Noordeloos M.E."/>
            <person name="Ohm R.A."/>
            <person name="Ortiz-Santana B."/>
            <person name="Ovrebo C."/>
            <person name="Racz N."/>
            <person name="Riley R."/>
            <person name="Savchenko A."/>
            <person name="Shiryaev A."/>
            <person name="Soop K."/>
            <person name="Spirin V."/>
            <person name="Szebenyi C."/>
            <person name="Tomsovsky M."/>
            <person name="Tulloss R.E."/>
            <person name="Uehling J."/>
            <person name="Grigoriev I.V."/>
            <person name="Vagvolgyi C."/>
            <person name="Papp T."/>
            <person name="Martin F.M."/>
            <person name="Miettinen O."/>
            <person name="Hibbett D.S."/>
            <person name="Nagy L.G."/>
        </authorList>
    </citation>
    <scope>NUCLEOTIDE SEQUENCE [LARGE SCALE GENOMIC DNA]</scope>
    <source>
        <strain evidence="1 2">NL-1719</strain>
    </source>
</reference>
<dbReference type="EMBL" id="ML209337">
    <property type="protein sequence ID" value="TFK58480.1"/>
    <property type="molecule type" value="Genomic_DNA"/>
</dbReference>
<gene>
    <name evidence="1" type="ORF">BDN72DRAFT_906691</name>
</gene>
<name>A0ACD2ZYH6_9AGAR</name>
<evidence type="ECO:0000313" key="2">
    <source>
        <dbReference type="Proteomes" id="UP000308600"/>
    </source>
</evidence>
<protein>
    <submittedName>
        <fullName evidence="1">Uncharacterized protein</fullName>
    </submittedName>
</protein>
<proteinExistence type="predicted"/>
<evidence type="ECO:0000313" key="1">
    <source>
        <dbReference type="EMBL" id="TFK58480.1"/>
    </source>
</evidence>
<sequence>MSSPPRTPPNPLSPQLLNPWTLPPALSLRSPEMEKYWDFRHLEMWRRISAAVIAKPADGESTAALLPSQQPLGPAATSTPTTSTPSSVTYDPTTDDEAASSTAVEHSDAEPPFDDDDLPNLASVSDSSDDEDEVRRDYLENGDSSGAEEPPPSSQSSGLTVSTTTPLSDGDLEDRAADEHNRVLQCIFLPTEDFLATGPSCCSENHSDAPGSERFQAGEMVYQYLSGPTRHETWHSRNPSRFQYVVRTRQVYRYRHAQCMTSELAMHAMDLANTARPPNIPLQTWWTFFYTISTLF</sequence>
<organism evidence="1 2">
    <name type="scientific">Pluteus cervinus</name>
    <dbReference type="NCBI Taxonomy" id="181527"/>
    <lineage>
        <taxon>Eukaryota</taxon>
        <taxon>Fungi</taxon>
        <taxon>Dikarya</taxon>
        <taxon>Basidiomycota</taxon>
        <taxon>Agaricomycotina</taxon>
        <taxon>Agaricomycetes</taxon>
        <taxon>Agaricomycetidae</taxon>
        <taxon>Agaricales</taxon>
        <taxon>Pluteineae</taxon>
        <taxon>Pluteaceae</taxon>
        <taxon>Pluteus</taxon>
    </lineage>
</organism>
<dbReference type="Proteomes" id="UP000308600">
    <property type="component" value="Unassembled WGS sequence"/>
</dbReference>
<accession>A0ACD2ZYH6</accession>
<keyword evidence="2" id="KW-1185">Reference proteome</keyword>